<gene>
    <name evidence="6" type="ORF">V1264_006940</name>
</gene>
<evidence type="ECO:0000313" key="6">
    <source>
        <dbReference type="EMBL" id="KAK7095550.1"/>
    </source>
</evidence>
<dbReference type="PROSITE" id="PS51450">
    <property type="entry name" value="LRR"/>
    <property type="match status" value="8"/>
</dbReference>
<feature type="transmembrane region" description="Helical" evidence="4">
    <location>
        <begin position="1003"/>
        <end position="1023"/>
    </location>
</feature>
<dbReference type="SMART" id="SM00369">
    <property type="entry name" value="LRR_TYP"/>
    <property type="match status" value="22"/>
</dbReference>
<keyword evidence="7" id="KW-1185">Reference proteome</keyword>
<dbReference type="PRINTS" id="PR00019">
    <property type="entry name" value="LEURICHRPT"/>
</dbReference>
<evidence type="ECO:0000256" key="4">
    <source>
        <dbReference type="SAM" id="Phobius"/>
    </source>
</evidence>
<keyword evidence="4" id="KW-0812">Transmembrane</keyword>
<feature type="region of interest" description="Disordered" evidence="3">
    <location>
        <begin position="1218"/>
        <end position="1238"/>
    </location>
</feature>
<keyword evidence="4" id="KW-0472">Membrane</keyword>
<dbReference type="EMBL" id="JBAMIC010000018">
    <property type="protein sequence ID" value="KAK7095550.1"/>
    <property type="molecule type" value="Genomic_DNA"/>
</dbReference>
<feature type="signal peptide" evidence="5">
    <location>
        <begin position="1"/>
        <end position="24"/>
    </location>
</feature>
<dbReference type="Pfam" id="PF13855">
    <property type="entry name" value="LRR_8"/>
    <property type="match status" value="6"/>
</dbReference>
<evidence type="ECO:0000313" key="7">
    <source>
        <dbReference type="Proteomes" id="UP001374579"/>
    </source>
</evidence>
<dbReference type="PANTHER" id="PTHR24366">
    <property type="entry name" value="IG(IMMUNOGLOBULIN) AND LRR(LEUCINE RICH REPEAT) DOMAINS"/>
    <property type="match status" value="1"/>
</dbReference>
<dbReference type="SMART" id="SM00365">
    <property type="entry name" value="LRR_SD22"/>
    <property type="match status" value="10"/>
</dbReference>
<feature type="chain" id="PRO_5042941810" description="TIR domain-containing protein" evidence="5">
    <location>
        <begin position="25"/>
        <end position="1238"/>
    </location>
</feature>
<keyword evidence="5" id="KW-0732">Signal</keyword>
<reference evidence="6 7" key="1">
    <citation type="submission" date="2024-02" db="EMBL/GenBank/DDBJ databases">
        <title>Chromosome-scale genome assembly of the rough periwinkle Littorina saxatilis.</title>
        <authorList>
            <person name="De Jode A."/>
            <person name="Faria R."/>
            <person name="Formenti G."/>
            <person name="Sims Y."/>
            <person name="Smith T.P."/>
            <person name="Tracey A."/>
            <person name="Wood J.M.D."/>
            <person name="Zagrodzka Z.B."/>
            <person name="Johannesson K."/>
            <person name="Butlin R.K."/>
            <person name="Leder E.H."/>
        </authorList>
    </citation>
    <scope>NUCLEOTIDE SEQUENCE [LARGE SCALE GENOMIC DNA]</scope>
    <source>
        <strain evidence="6">Snail1</strain>
        <tissue evidence="6">Muscle</tissue>
    </source>
</reference>
<evidence type="ECO:0000256" key="3">
    <source>
        <dbReference type="SAM" id="MobiDB-lite"/>
    </source>
</evidence>
<protein>
    <recommendedName>
        <fullName evidence="8">TIR domain-containing protein</fullName>
    </recommendedName>
</protein>
<proteinExistence type="predicted"/>
<evidence type="ECO:0000256" key="5">
    <source>
        <dbReference type="SAM" id="SignalP"/>
    </source>
</evidence>
<dbReference type="AlphaFoldDB" id="A0AAN9AY59"/>
<dbReference type="Gene3D" id="3.80.10.10">
    <property type="entry name" value="Ribonuclease Inhibitor"/>
    <property type="match status" value="6"/>
</dbReference>
<dbReference type="SUPFAM" id="SSF52200">
    <property type="entry name" value="Toll/Interleukin receptor TIR domain"/>
    <property type="match status" value="1"/>
</dbReference>
<dbReference type="SMART" id="SM00368">
    <property type="entry name" value="LRR_RI"/>
    <property type="match status" value="6"/>
</dbReference>
<keyword evidence="4" id="KW-1133">Transmembrane helix</keyword>
<dbReference type="Proteomes" id="UP001374579">
    <property type="component" value="Unassembled WGS sequence"/>
</dbReference>
<comment type="caution">
    <text evidence="6">The sequence shown here is derived from an EMBL/GenBank/DDBJ whole genome shotgun (WGS) entry which is preliminary data.</text>
</comment>
<dbReference type="SUPFAM" id="SSF52058">
    <property type="entry name" value="L domain-like"/>
    <property type="match status" value="3"/>
</dbReference>
<dbReference type="SMART" id="SM00364">
    <property type="entry name" value="LRR_BAC"/>
    <property type="match status" value="12"/>
</dbReference>
<dbReference type="InterPro" id="IPR003591">
    <property type="entry name" value="Leu-rich_rpt_typical-subtyp"/>
</dbReference>
<keyword evidence="1" id="KW-0433">Leucine-rich repeat</keyword>
<name>A0AAN9AY59_9CAEN</name>
<evidence type="ECO:0000256" key="2">
    <source>
        <dbReference type="ARBA" id="ARBA00022737"/>
    </source>
</evidence>
<keyword evidence="2" id="KW-0677">Repeat</keyword>
<accession>A0AAN9AY59</accession>
<dbReference type="InterPro" id="IPR032675">
    <property type="entry name" value="LRR_dom_sf"/>
</dbReference>
<evidence type="ECO:0008006" key="8">
    <source>
        <dbReference type="Google" id="ProtNLM"/>
    </source>
</evidence>
<organism evidence="6 7">
    <name type="scientific">Littorina saxatilis</name>
    <dbReference type="NCBI Taxonomy" id="31220"/>
    <lineage>
        <taxon>Eukaryota</taxon>
        <taxon>Metazoa</taxon>
        <taxon>Spiralia</taxon>
        <taxon>Lophotrochozoa</taxon>
        <taxon>Mollusca</taxon>
        <taxon>Gastropoda</taxon>
        <taxon>Caenogastropoda</taxon>
        <taxon>Littorinimorpha</taxon>
        <taxon>Littorinoidea</taxon>
        <taxon>Littorinidae</taxon>
        <taxon>Littorina</taxon>
    </lineage>
</organism>
<sequence length="1238" mass="137128">MEVTRAARLMILTFLLVFLAKVTSVAWTYQVTWPDGEVTSYSYPRTSHGDCLYDRERDWLLCMPNHGYQSVVGAWLHDPGVIVYVSVRCLQPHPPAHHPSPLNSSCLCKSQSNALVSPSPSPQPATETFHRCQLDDLTPTMLNDLDQLEVLDLSFNLLQRLSPLTFDHLGALRVLSLASNPLRHLPESLFCPLTSLEVLDLRHMQLTSFPGQAFRCDANDSATSSVVWLDASGNHLSEWAAGSLWYLSHLRFLNLSDNLLVRLPPYPLLSAPFLSTLSLDRNLLHAVPDELCEGAEGVRRLSLRSNLFHTLPLSSLHTCRHLTHLDLAHNVLTSLPAPPASLPRLAYLGLAHNRLTALDSPLIRGGNSSLTTLDLSHNDLRRLSVEAVGSMATLVRLYLRDNALDESGIDLSRVFLNLTQLQVLDLSHNHLSDVTERHFAGLTSLLALDLSHNRIRNMTFASDTPLTLVTHLNLSSNQLTSFLSRVVLQLTALRVLDLSDNLLHAVGELHVPLSLLGLDLSHNSLQSVPRLRGASSLQWLHLAHNSIASLDQGDLDGPTGLQTFDLSHNTLTSIHPAALTPLHGLQTLRLDNNRLVVNGSLAATLFAPLRVLRALNLSHNRLADVQVLFQPNSLTTLVILDVSYNTIGRIPQRLNQWNRTMHLEHLSLKGCRLREVSGDAFADLIYLRSVHLQHNRLTHLPLFRTHPGVKYRLQGNPVTCSCHVGWLKQSVVTVSGRAVSTHDYDVTTCRTLPRGHLHPVSDVMRRDFLCVTSSARCPLNCTCYSQKEAGDPEVVFCAGGVTSIPSDLPITTRVLSVEGGWLGEVGEVGGDVSWAMGVEELYLNNSGVTELSPLAFDRLPSLTLLQLDDNHLTQLPPGVLDPLANLTSLSLRGNRLTQLPPKLLAGLRHLQRLDLSYNSLPALSPLTVTHLSGLHSITHLRLSGNPWLCACSNVALYDWLRANASRVSDSDVMYCDNDPGRWLVEAEEEAWRCGGEGEGLSEVTMGVVLIGLPLLVLVLVLVYKFRRVLAAVLYSRLGLHCLRRTDPQCVAVGQRYEVCVLYDHSDRKVRWWVDRVLLPRLTGPSWRLRVHVPRVGQRVNPGSSVVDSAVYSVRQSAVCLVLLSKYFGAHQHTVTCLSQALQQAQVRPQSLVVVTWGELTKQTLECGVRPFLGQARHLPVTAPFFWDRLLHLLPAPRLAYPSRRRSLVAACRFRSLSEGSDVSDDKPDTPCTNVSLHL</sequence>
<dbReference type="InterPro" id="IPR035897">
    <property type="entry name" value="Toll_tir_struct_dom_sf"/>
</dbReference>
<dbReference type="Gene3D" id="3.40.50.10140">
    <property type="entry name" value="Toll/interleukin-1 receptor homology (TIR) domain"/>
    <property type="match status" value="1"/>
</dbReference>
<dbReference type="InterPro" id="IPR001611">
    <property type="entry name" value="Leu-rich_rpt"/>
</dbReference>
<evidence type="ECO:0000256" key="1">
    <source>
        <dbReference type="ARBA" id="ARBA00022614"/>
    </source>
</evidence>
<dbReference type="PANTHER" id="PTHR24366:SF158">
    <property type="entry name" value="PLATELET GLYCOPROTEIN IB ALPHA CHAIN-LIKE-RELATED"/>
    <property type="match status" value="1"/>
</dbReference>